<reference evidence="8" key="1">
    <citation type="submission" date="2014-06" db="EMBL/GenBank/DDBJ databases">
        <title>Key roles for freshwater Actinobacteria revealed by deep metagenomic sequencing.</title>
        <authorList>
            <person name="Ghai R."/>
            <person name="Mizuno C.M."/>
            <person name="Picazo A."/>
            <person name="Camacho A."/>
            <person name="Rodriguez-Valera F."/>
        </authorList>
    </citation>
    <scope>NUCLEOTIDE SEQUENCE</scope>
</reference>
<proteinExistence type="predicted"/>
<dbReference type="PANTHER" id="PTHR42709:SF6">
    <property type="entry name" value="UNDECAPRENYL PHOSPHATE TRANSPORTER A"/>
    <property type="match status" value="1"/>
</dbReference>
<evidence type="ECO:0000256" key="4">
    <source>
        <dbReference type="ARBA" id="ARBA00022989"/>
    </source>
</evidence>
<evidence type="ECO:0000256" key="5">
    <source>
        <dbReference type="ARBA" id="ARBA00023136"/>
    </source>
</evidence>
<comment type="caution">
    <text evidence="8">The sequence shown here is derived from an EMBL/GenBank/DDBJ whole genome shotgun (WGS) entry which is preliminary data.</text>
</comment>
<keyword evidence="3 6" id="KW-0812">Transmembrane</keyword>
<dbReference type="InterPro" id="IPR032816">
    <property type="entry name" value="VTT_dom"/>
</dbReference>
<organism evidence="8">
    <name type="scientific">freshwater metagenome</name>
    <dbReference type="NCBI Taxonomy" id="449393"/>
    <lineage>
        <taxon>unclassified sequences</taxon>
        <taxon>metagenomes</taxon>
        <taxon>ecological metagenomes</taxon>
    </lineage>
</organism>
<feature type="domain" description="VTT" evidence="7">
    <location>
        <begin position="44"/>
        <end position="163"/>
    </location>
</feature>
<dbReference type="GO" id="GO:0005886">
    <property type="term" value="C:plasma membrane"/>
    <property type="evidence" value="ECO:0007669"/>
    <property type="project" value="UniProtKB-SubCell"/>
</dbReference>
<keyword evidence="2" id="KW-1003">Cell membrane</keyword>
<protein>
    <recommendedName>
        <fullName evidence="7">VTT domain-containing protein</fullName>
    </recommendedName>
</protein>
<evidence type="ECO:0000256" key="3">
    <source>
        <dbReference type="ARBA" id="ARBA00022692"/>
    </source>
</evidence>
<feature type="transmembrane region" description="Helical" evidence="6">
    <location>
        <begin position="150"/>
        <end position="167"/>
    </location>
</feature>
<evidence type="ECO:0000259" key="7">
    <source>
        <dbReference type="Pfam" id="PF09335"/>
    </source>
</evidence>
<feature type="transmembrane region" description="Helical" evidence="6">
    <location>
        <begin position="125"/>
        <end position="143"/>
    </location>
</feature>
<evidence type="ECO:0000256" key="2">
    <source>
        <dbReference type="ARBA" id="ARBA00022475"/>
    </source>
</evidence>
<evidence type="ECO:0000256" key="1">
    <source>
        <dbReference type="ARBA" id="ARBA00004651"/>
    </source>
</evidence>
<dbReference type="InterPro" id="IPR051311">
    <property type="entry name" value="DedA_domain"/>
</dbReference>
<dbReference type="AlphaFoldDB" id="A0A094QXY4"/>
<comment type="subcellular location">
    <subcellularLocation>
        <location evidence="1">Cell membrane</location>
        <topology evidence="1">Multi-pass membrane protein</topology>
    </subcellularLocation>
</comment>
<evidence type="ECO:0000256" key="6">
    <source>
        <dbReference type="SAM" id="Phobius"/>
    </source>
</evidence>
<feature type="transmembrane region" description="Helical" evidence="6">
    <location>
        <begin position="60"/>
        <end position="80"/>
    </location>
</feature>
<accession>A0A094QXY4</accession>
<keyword evidence="4 6" id="KW-1133">Transmembrane helix</keyword>
<feature type="transmembrane region" description="Helical" evidence="6">
    <location>
        <begin position="179"/>
        <end position="198"/>
    </location>
</feature>
<dbReference type="Pfam" id="PF09335">
    <property type="entry name" value="VTT_dom"/>
    <property type="match status" value="1"/>
</dbReference>
<dbReference type="EMBL" id="JNSL01000031">
    <property type="protein sequence ID" value="KGA19391.1"/>
    <property type="molecule type" value="Genomic_DNA"/>
</dbReference>
<evidence type="ECO:0000313" key="8">
    <source>
        <dbReference type="EMBL" id="KGA19391.1"/>
    </source>
</evidence>
<gene>
    <name evidence="8" type="ORF">GM51_6675</name>
</gene>
<dbReference type="PANTHER" id="PTHR42709">
    <property type="entry name" value="ALKALINE PHOSPHATASE LIKE PROTEIN"/>
    <property type="match status" value="1"/>
</dbReference>
<sequence length="210" mass="23345">MNEVIDWFITTVSSVDPSLRALIAALGMFCETSFLVGLVVPGDTIVFIAATGVTNLSEYFWLAGAVLMGSLAGETFGFFLGRTLGRRIRDSRLGKRFIGDTWLVAEAYLAKRGVVAVFVSRFLPVLHSVVPLVCGMSAMRYWVFIRWTALACFVWTFLYVTIGFLLAEQFQIFATTFKGAGWVFIGGVVIFILATHFAKKRLSRRELGEK</sequence>
<name>A0A094QXY4_9ZZZZ</name>
<keyword evidence="5 6" id="KW-0472">Membrane</keyword>